<evidence type="ECO:0000256" key="1">
    <source>
        <dbReference type="ARBA" id="ARBA00004651"/>
    </source>
</evidence>
<dbReference type="InterPro" id="IPR020846">
    <property type="entry name" value="MFS_dom"/>
</dbReference>
<keyword evidence="3 5" id="KW-1133">Transmembrane helix</keyword>
<dbReference type="STRING" id="1123357.SAMN02745244_01842"/>
<dbReference type="PANTHER" id="PTHR23501">
    <property type="entry name" value="MAJOR FACILITATOR SUPERFAMILY"/>
    <property type="match status" value="1"/>
</dbReference>
<sequence length="450" mass="46761">MEVSNGRRVLIGGIMLAVFTVAFQSIGLATALPTLMASFDATHLYPWAFTTMISGMLLATVVAGRIADLRGPAVPMLIGFGLFGAGLLLGWVAPTVWVVLLARLVQGLGAGALNLSLSVVVAHGFSITQRPRVMALVSFCWLLPAFIGPPFAAWLTQFSWRLVFAAMLPLVLVAFVITLPGLRQVQKVFVPGEDDVDPVVVWPTLAVTVSPSLILLAGQSLGLVSVGSGVLGVLVLAWGLPRILAPATRGFGPGLPSVVLSRAAQAGAFFAAETLVLVTLQDLRGYTPFEVGLALTVGSVGWTTGSWLQAQKWVRLSRSGFITLGATCSAVGIAALTAFAWFLQLPLAFGLIAWIVAGFGMGLTMPSSAVAVMGLSSRFEQGRNQSSMQVAESVGNSVVTAVAGGIYTALLAAQPAKLSYTAALGVALVIGLAAVALSRRVGLIPNELRA</sequence>
<accession>A0A1M6GZY8</accession>
<keyword evidence="2 5" id="KW-0812">Transmembrane</keyword>
<dbReference type="GO" id="GO:0022857">
    <property type="term" value="F:transmembrane transporter activity"/>
    <property type="evidence" value="ECO:0007669"/>
    <property type="project" value="InterPro"/>
</dbReference>
<dbReference type="InterPro" id="IPR011701">
    <property type="entry name" value="MFS"/>
</dbReference>
<name>A0A1M6GZY8_9ACTN</name>
<dbReference type="RefSeq" id="WP_073187393.1">
    <property type="nucleotide sequence ID" value="NZ_FQZG01000029.1"/>
</dbReference>
<feature type="transmembrane region" description="Helical" evidence="5">
    <location>
        <begin position="321"/>
        <end position="343"/>
    </location>
</feature>
<dbReference type="PROSITE" id="PS50850">
    <property type="entry name" value="MFS"/>
    <property type="match status" value="1"/>
</dbReference>
<feature type="transmembrane region" description="Helical" evidence="5">
    <location>
        <begin position="76"/>
        <end position="102"/>
    </location>
</feature>
<evidence type="ECO:0000313" key="7">
    <source>
        <dbReference type="EMBL" id="SHJ15473.1"/>
    </source>
</evidence>
<evidence type="ECO:0000256" key="5">
    <source>
        <dbReference type="SAM" id="Phobius"/>
    </source>
</evidence>
<evidence type="ECO:0000259" key="6">
    <source>
        <dbReference type="PROSITE" id="PS50850"/>
    </source>
</evidence>
<feature type="transmembrane region" description="Helical" evidence="5">
    <location>
        <begin position="9"/>
        <end position="32"/>
    </location>
</feature>
<dbReference type="GO" id="GO:0005886">
    <property type="term" value="C:plasma membrane"/>
    <property type="evidence" value="ECO:0007669"/>
    <property type="project" value="UniProtKB-SubCell"/>
</dbReference>
<gene>
    <name evidence="7" type="ORF">SAMN02745244_01842</name>
</gene>
<feature type="transmembrane region" description="Helical" evidence="5">
    <location>
        <begin position="349"/>
        <end position="373"/>
    </location>
</feature>
<dbReference type="Gene3D" id="1.20.1250.20">
    <property type="entry name" value="MFS general substrate transporter like domains"/>
    <property type="match status" value="1"/>
</dbReference>
<feature type="transmembrane region" description="Helical" evidence="5">
    <location>
        <begin position="108"/>
        <end position="126"/>
    </location>
</feature>
<keyword evidence="8" id="KW-1185">Reference proteome</keyword>
<evidence type="ECO:0000313" key="8">
    <source>
        <dbReference type="Proteomes" id="UP000184512"/>
    </source>
</evidence>
<feature type="transmembrane region" description="Helical" evidence="5">
    <location>
        <begin position="158"/>
        <end position="179"/>
    </location>
</feature>
<feature type="transmembrane region" description="Helical" evidence="5">
    <location>
        <begin position="133"/>
        <end position="152"/>
    </location>
</feature>
<proteinExistence type="predicted"/>
<feature type="transmembrane region" description="Helical" evidence="5">
    <location>
        <begin position="223"/>
        <end position="240"/>
    </location>
</feature>
<evidence type="ECO:0000256" key="3">
    <source>
        <dbReference type="ARBA" id="ARBA00022989"/>
    </source>
</evidence>
<evidence type="ECO:0000256" key="2">
    <source>
        <dbReference type="ARBA" id="ARBA00022692"/>
    </source>
</evidence>
<dbReference type="EMBL" id="FQZG01000029">
    <property type="protein sequence ID" value="SHJ15473.1"/>
    <property type="molecule type" value="Genomic_DNA"/>
</dbReference>
<dbReference type="SUPFAM" id="SSF103473">
    <property type="entry name" value="MFS general substrate transporter"/>
    <property type="match status" value="1"/>
</dbReference>
<feature type="domain" description="Major facilitator superfamily (MFS) profile" evidence="6">
    <location>
        <begin position="10"/>
        <end position="449"/>
    </location>
</feature>
<comment type="subcellular location">
    <subcellularLocation>
        <location evidence="1">Cell membrane</location>
        <topology evidence="1">Multi-pass membrane protein</topology>
    </subcellularLocation>
</comment>
<dbReference type="InterPro" id="IPR036259">
    <property type="entry name" value="MFS_trans_sf"/>
</dbReference>
<dbReference type="Pfam" id="PF07690">
    <property type="entry name" value="MFS_1"/>
    <property type="match status" value="1"/>
</dbReference>
<dbReference type="Proteomes" id="UP000184512">
    <property type="component" value="Unassembled WGS sequence"/>
</dbReference>
<feature type="transmembrane region" description="Helical" evidence="5">
    <location>
        <begin position="199"/>
        <end position="217"/>
    </location>
</feature>
<dbReference type="AlphaFoldDB" id="A0A1M6GZY8"/>
<keyword evidence="4 5" id="KW-0472">Membrane</keyword>
<organism evidence="7 8">
    <name type="scientific">Tessaracoccus bendigoensis DSM 12906</name>
    <dbReference type="NCBI Taxonomy" id="1123357"/>
    <lineage>
        <taxon>Bacteria</taxon>
        <taxon>Bacillati</taxon>
        <taxon>Actinomycetota</taxon>
        <taxon>Actinomycetes</taxon>
        <taxon>Propionibacteriales</taxon>
        <taxon>Propionibacteriaceae</taxon>
        <taxon>Tessaracoccus</taxon>
    </lineage>
</organism>
<feature type="transmembrane region" description="Helical" evidence="5">
    <location>
        <begin position="418"/>
        <end position="437"/>
    </location>
</feature>
<feature type="transmembrane region" description="Helical" evidence="5">
    <location>
        <begin position="44"/>
        <end position="64"/>
    </location>
</feature>
<feature type="transmembrane region" description="Helical" evidence="5">
    <location>
        <begin position="394"/>
        <end position="412"/>
    </location>
</feature>
<evidence type="ECO:0000256" key="4">
    <source>
        <dbReference type="ARBA" id="ARBA00023136"/>
    </source>
</evidence>
<dbReference type="PANTHER" id="PTHR23501:SF154">
    <property type="entry name" value="MULTIDRUG-EFFLUX TRANSPORTER RV1634-RELATED"/>
    <property type="match status" value="1"/>
</dbReference>
<reference evidence="7 8" key="1">
    <citation type="submission" date="2016-11" db="EMBL/GenBank/DDBJ databases">
        <authorList>
            <person name="Jaros S."/>
            <person name="Januszkiewicz K."/>
            <person name="Wedrychowicz H."/>
        </authorList>
    </citation>
    <scope>NUCLEOTIDE SEQUENCE [LARGE SCALE GENOMIC DNA]</scope>
    <source>
        <strain evidence="7 8">DSM 12906</strain>
    </source>
</reference>
<dbReference type="Gene3D" id="1.20.1720.10">
    <property type="entry name" value="Multidrug resistance protein D"/>
    <property type="match status" value="1"/>
</dbReference>
<protein>
    <submittedName>
        <fullName evidence="7">Major Facilitator Superfamily protein</fullName>
    </submittedName>
</protein>